<feature type="compositionally biased region" description="Basic and acidic residues" evidence="5">
    <location>
        <begin position="2020"/>
        <end position="2030"/>
    </location>
</feature>
<feature type="domain" description="Nucleoprotein TPR/MLP1-2" evidence="6">
    <location>
        <begin position="1085"/>
        <end position="1211"/>
    </location>
</feature>
<dbReference type="InterPro" id="IPR012929">
    <property type="entry name" value="Nucleoprot-TPR/MLP1-2_dom"/>
</dbReference>
<comment type="caution">
    <text evidence="9">The sequence shown here is derived from an EMBL/GenBank/DDBJ whole genome shotgun (WGS) entry which is preliminary data.</text>
</comment>
<feature type="region of interest" description="Disordered" evidence="5">
    <location>
        <begin position="946"/>
        <end position="979"/>
    </location>
</feature>
<comment type="subcellular location">
    <subcellularLocation>
        <location evidence="1">Nucleus</location>
    </subcellularLocation>
</comment>
<feature type="compositionally biased region" description="Basic and acidic residues" evidence="5">
    <location>
        <begin position="1700"/>
        <end position="1709"/>
    </location>
</feature>
<dbReference type="GO" id="GO:0005643">
    <property type="term" value="C:nuclear pore"/>
    <property type="evidence" value="ECO:0007669"/>
    <property type="project" value="TreeGrafter"/>
</dbReference>
<evidence type="ECO:0000256" key="1">
    <source>
        <dbReference type="ARBA" id="ARBA00004123"/>
    </source>
</evidence>
<dbReference type="GO" id="GO:0017056">
    <property type="term" value="F:structural constituent of nuclear pore"/>
    <property type="evidence" value="ECO:0007669"/>
    <property type="project" value="TreeGrafter"/>
</dbReference>
<feature type="coiled-coil region" evidence="4">
    <location>
        <begin position="1463"/>
        <end position="1532"/>
    </location>
</feature>
<dbReference type="GO" id="GO:0006406">
    <property type="term" value="P:mRNA export from nucleus"/>
    <property type="evidence" value="ECO:0007669"/>
    <property type="project" value="TreeGrafter"/>
</dbReference>
<feature type="compositionally biased region" description="Low complexity" evidence="5">
    <location>
        <begin position="1990"/>
        <end position="2019"/>
    </location>
</feature>
<feature type="compositionally biased region" description="Basic and acidic residues" evidence="5">
    <location>
        <begin position="876"/>
        <end position="902"/>
    </location>
</feature>
<dbReference type="GO" id="GO:0006606">
    <property type="term" value="P:protein import into nucleus"/>
    <property type="evidence" value="ECO:0007669"/>
    <property type="project" value="InterPro"/>
</dbReference>
<feature type="domain" description="NUA/TPR/MLP1-2-like" evidence="8">
    <location>
        <begin position="488"/>
        <end position="600"/>
    </location>
</feature>
<feature type="compositionally biased region" description="Basic and acidic residues" evidence="5">
    <location>
        <begin position="1681"/>
        <end position="1692"/>
    </location>
</feature>
<accession>A0A4U0TVC9</accession>
<feature type="domain" description="Nucleoprotein TPR/MPL1" evidence="7">
    <location>
        <begin position="188"/>
        <end position="265"/>
    </location>
</feature>
<evidence type="ECO:0000256" key="5">
    <source>
        <dbReference type="SAM" id="MobiDB-lite"/>
    </source>
</evidence>
<dbReference type="EMBL" id="NAJP01000141">
    <property type="protein sequence ID" value="TKA26248.1"/>
    <property type="molecule type" value="Genomic_DNA"/>
</dbReference>
<protein>
    <submittedName>
        <fullName evidence="9">Uncharacterized protein</fullName>
    </submittedName>
</protein>
<feature type="compositionally biased region" description="Low complexity" evidence="5">
    <location>
        <begin position="2086"/>
        <end position="2108"/>
    </location>
</feature>
<feature type="compositionally biased region" description="Gly residues" evidence="5">
    <location>
        <begin position="2146"/>
        <end position="2162"/>
    </location>
</feature>
<name>A0A4U0TVC9_9PEZI</name>
<dbReference type="PANTHER" id="PTHR18898">
    <property type="entry name" value="NUCLEOPROTEIN TPR-RELATED"/>
    <property type="match status" value="1"/>
</dbReference>
<feature type="coiled-coil region" evidence="4">
    <location>
        <begin position="574"/>
        <end position="641"/>
    </location>
</feature>
<feature type="coiled-coil region" evidence="4">
    <location>
        <begin position="1273"/>
        <end position="1369"/>
    </location>
</feature>
<evidence type="ECO:0000259" key="8">
    <source>
        <dbReference type="Pfam" id="PF25785"/>
    </source>
</evidence>
<dbReference type="Pfam" id="PF07926">
    <property type="entry name" value="TPR_MLP1_2"/>
    <property type="match status" value="1"/>
</dbReference>
<feature type="coiled-coil region" evidence="4">
    <location>
        <begin position="161"/>
        <end position="368"/>
    </location>
</feature>
<dbReference type="Pfam" id="PF25785">
    <property type="entry name" value="TPR"/>
    <property type="match status" value="1"/>
</dbReference>
<dbReference type="OrthoDB" id="343070at2759"/>
<evidence type="ECO:0000313" key="9">
    <source>
        <dbReference type="EMBL" id="TKA26248.1"/>
    </source>
</evidence>
<feature type="compositionally biased region" description="Gly residues" evidence="5">
    <location>
        <begin position="2202"/>
        <end position="2221"/>
    </location>
</feature>
<feature type="coiled-coil region" evidence="4">
    <location>
        <begin position="77"/>
        <end position="118"/>
    </location>
</feature>
<dbReference type="InterPro" id="IPR057974">
    <property type="entry name" value="NUA/TPR/MLP1-2-like_dom"/>
</dbReference>
<dbReference type="Proteomes" id="UP000310066">
    <property type="component" value="Unassembled WGS sequence"/>
</dbReference>
<proteinExistence type="predicted"/>
<sequence>MRTRRQTSVVDLPFLSTTFDVSEVELQALLDAPTTELVKDFLASLTSKGQEFDALKADKLRVDVDLESTVRTADTKARAQKAQVTKHVKEAEELRSKLNAADSARESLASELEELRSSTSDSTAETSALRQRINALESSNRDALALVESKSTEKDRVATELSEQHGKLLGLRREINQLEERHQTLENAASSQKFKEQSLQQEIELLKRNNEWHSNELQTRSTEHAKFRKERNARIASLQRELDDSNASVETLKRTEKTLRQRLDEVQGKADEAFARIASLQEEAVRKEQDFRAELDATKRLADLQAQNASTHKARLRDVQGQVEQLKEEAGDEIGRLQAEIETERGDKEQAEQRVAELELAVERFEQAPRPGTPMRNGRLDIHTPSRLGSRAGSPSAMSGSLRKTINGLSYTELYSHWTDVQQALENEKRRTKKLSDAMDELVVEMENRAPEMLETQQEIARLEQEVLSISGMLDEANCHRDDSSKAVQHWHNEAAAAARESDILRQQLRDLSAQMKILLVDIQSRDQGLDEMSAQERRELERAARGELTDGDLERMTDTGRFIAERLVIFRDVSDLQEKNQQMLRLVETLGDQLEGAEAQEKERQTAAYASENEEMKAKVQRLQDELQSTVAQIDSYMKERDMFRRMLQHRGQVPAVDGDFQAMFGQSVPPATPSRNNGGMEPPTPRSQDVQVLNKLLKEQQTFFDQYRNETATDRRTLKEQVDALAREKSNLQADVARLHSQLELAGGRYEMLQGNLTATRNENQELQKRSQQMSEQAARQDLRTQQVAEELVESRSLAESLRNEGANAKAEKELWKRIEARMMEDNRSLVDERGRLNKLVTDLQNLQNERELADSESRRRLQGRTEALESELAETKRKLDAEVEESRKGSLRREYEEGQSRTRIDDLVKSLGNVREELAVAKAQRDQLQARVEEMKIDLRAAEEKTAALQPRPTPRAAVTENGEQANGDGSEDLPTEQRLAIEMSDLKRDLELVRNELESARQQVEQYRSIAQSTEEDLARFTETSEQYREDTDRVLAEKNVRIKELEQRVEDLTSELATTSTGMSELRRQADEAARALDEQRAGFESELARLKDDAERYAEEKTMLHGDIKAQAEIAQQAQQSYEDELVKHAAAAQGLQAVRREYNELRMEVAGVRAEAEAAKGSLERGEESWAEQREGFERELAEAKRRREDVDAQNGVLHRQMESFSAELAALRQGRNNASPSGVVGIEVAAAGSPARDGNLQEVIRFLRREKEIVDVQYELSMQEAKRLQQQLDYASASLEATRQTLTDERRKAAEKTREEGSVTSLQQTINELNLHRESATTLRNEARVAREKLEEKVREIERLAAEIEPLQARVGELEGEVEAKVGELGLLQRDRDHWRERTQNIISKYDRVDLAEVEEMKQQLEAMKAQVEEAGKGRDGIEAEQATLRAAVAGHEVVLEEQRVDWTAKLERFKEQAKERNRAQNDQKRDLIADRDRLARELDGVKAELETIRGTVVALEESSAEAERKLAAAEKAKESWGEEGEVREDGDETVDWKAQVEAADGKAREQTARADELAGQVTALHARVTELEGQITDLQDQVERAKQVENSAGATHSAVDNEALEKLRQDLATAQRDVETLRAADATTQHAPITVTTTAPPTANEEAAQQIQAAVDQLRAEMESQHALALSQKDEESSRKMENLKQNLKRQLSEGRERQRTEAREELIAVHAAEVQKLKEEHKSAVREMSELHEKELERLKADGGRAVEKAVGGEGGVKAEEGGAGVEMTDKQIVELIQSNERAKIIVRNNITKGVIAQTEGLKTTIREKEEEIGRLKEELERAHGANSATATTGNDEKLAALQAQLDEALKAKDDLQTKLDEAIKAQEELRTKLDAAQKDKEAAVAKAIDMGERKSKVQISMRDKYMAQINAVKKAAAETPEKGVKEVWGVAQKAMPAPAAAKAVPAASVPAPVSSGGPAAQSGNEQQEPPTADIPPSPSSSVPASTQVPATTASATPATQPQQTPEQIEAAKLRARQERFGAAPSAPSAAATSSAPAFSQSSSPPAFGSTNPFGKSNFGATPATFSGIPGSTFGQPSQPAAFAQPPGRPGSQQGRPGSPNPLAPSFAPGGPTRGNFGTGPAALRGLSSSAIPRSGAGGIPRGGGSGGGRGGNNNNSGGISIQGAAAAAQQDQGVATSQRGGLQSGLPRGPGNVGRGGGRGGGGRGAGNVGGQKRPFDGDGGAGDGKRTRGGAGSGSGGAAEP</sequence>
<keyword evidence="3" id="KW-0539">Nucleus</keyword>
<keyword evidence="2 4" id="KW-0175">Coiled coil</keyword>
<feature type="coiled-coil region" evidence="4">
    <location>
        <begin position="1809"/>
        <end position="1897"/>
    </location>
</feature>
<feature type="coiled-coil region" evidence="4">
    <location>
        <begin position="710"/>
        <end position="786"/>
    </location>
</feature>
<evidence type="ECO:0000256" key="3">
    <source>
        <dbReference type="ARBA" id="ARBA00023242"/>
    </source>
</evidence>
<evidence type="ECO:0000259" key="7">
    <source>
        <dbReference type="Pfam" id="PF25481"/>
    </source>
</evidence>
<evidence type="ECO:0000256" key="4">
    <source>
        <dbReference type="SAM" id="Coils"/>
    </source>
</evidence>
<evidence type="ECO:0000313" key="10">
    <source>
        <dbReference type="Proteomes" id="UP000310066"/>
    </source>
</evidence>
<feature type="region of interest" description="Disordered" evidence="5">
    <location>
        <begin position="369"/>
        <end position="401"/>
    </location>
</feature>
<gene>
    <name evidence="9" type="ORF">B0A54_17150</name>
</gene>
<dbReference type="InterPro" id="IPR057577">
    <property type="entry name" value="Nucleoprot-TPR/MLP1_dom"/>
</dbReference>
<feature type="region of interest" description="Disordered" evidence="5">
    <location>
        <begin position="1959"/>
        <end position="2253"/>
    </location>
</feature>
<feature type="region of interest" description="Disordered" evidence="5">
    <location>
        <begin position="875"/>
        <end position="902"/>
    </location>
</feature>
<feature type="compositionally biased region" description="Low complexity" evidence="5">
    <location>
        <begin position="2163"/>
        <end position="2184"/>
    </location>
</feature>
<feature type="compositionally biased region" description="Low complexity" evidence="5">
    <location>
        <begin position="1959"/>
        <end position="1974"/>
    </location>
</feature>
<dbReference type="PANTHER" id="PTHR18898:SF2">
    <property type="entry name" value="NUCLEOPROTEIN TPR"/>
    <property type="match status" value="1"/>
</dbReference>
<reference evidence="9 10" key="1">
    <citation type="submission" date="2017-03" db="EMBL/GenBank/DDBJ databases">
        <title>Genomes of endolithic fungi from Antarctica.</title>
        <authorList>
            <person name="Coleine C."/>
            <person name="Masonjones S."/>
            <person name="Stajich J.E."/>
        </authorList>
    </citation>
    <scope>NUCLEOTIDE SEQUENCE [LARGE SCALE GENOMIC DNA]</scope>
    <source>
        <strain evidence="9 10">CCFEE 5311</strain>
    </source>
</reference>
<dbReference type="Gene3D" id="6.10.250.1080">
    <property type="match status" value="1"/>
</dbReference>
<dbReference type="Pfam" id="PF25481">
    <property type="entry name" value="Nucleoprot-TPR"/>
    <property type="match status" value="1"/>
</dbReference>
<dbReference type="STRING" id="329885.A0A4U0TVC9"/>
<feature type="compositionally biased region" description="Low complexity" evidence="5">
    <location>
        <begin position="2032"/>
        <end position="2061"/>
    </location>
</feature>
<dbReference type="Gene3D" id="1.10.287.1490">
    <property type="match status" value="1"/>
</dbReference>
<evidence type="ECO:0000259" key="6">
    <source>
        <dbReference type="Pfam" id="PF07926"/>
    </source>
</evidence>
<feature type="region of interest" description="Disordered" evidence="5">
    <location>
        <begin position="1673"/>
        <end position="1709"/>
    </location>
</feature>
<organism evidence="9 10">
    <name type="scientific">Friedmanniomyces endolithicus</name>
    <dbReference type="NCBI Taxonomy" id="329885"/>
    <lineage>
        <taxon>Eukaryota</taxon>
        <taxon>Fungi</taxon>
        <taxon>Dikarya</taxon>
        <taxon>Ascomycota</taxon>
        <taxon>Pezizomycotina</taxon>
        <taxon>Dothideomycetes</taxon>
        <taxon>Dothideomycetidae</taxon>
        <taxon>Mycosphaerellales</taxon>
        <taxon>Teratosphaeriaceae</taxon>
        <taxon>Friedmanniomyces</taxon>
    </lineage>
</organism>
<evidence type="ECO:0000256" key="2">
    <source>
        <dbReference type="ARBA" id="ARBA00023054"/>
    </source>
</evidence>
<feature type="compositionally biased region" description="Gly residues" evidence="5">
    <location>
        <begin position="2241"/>
        <end position="2253"/>
    </location>
</feature>
<feature type="coiled-coil region" evidence="4">
    <location>
        <begin position="980"/>
        <end position="1106"/>
    </location>
</feature>
<feature type="coiled-coil region" evidence="4">
    <location>
        <begin position="1142"/>
        <end position="1201"/>
    </location>
</feature>